<dbReference type="InterPro" id="IPR027417">
    <property type="entry name" value="P-loop_NTPase"/>
</dbReference>
<gene>
    <name evidence="8" type="ordered locus">Desti_4915</name>
</gene>
<dbReference type="PROSITE" id="PS50113">
    <property type="entry name" value="PAC"/>
    <property type="match status" value="1"/>
</dbReference>
<dbReference type="HOGENOM" id="CLU_000445_8_1_7"/>
<feature type="domain" description="PAC" evidence="7">
    <location>
        <begin position="79"/>
        <end position="134"/>
    </location>
</feature>
<dbReference type="InterPro" id="IPR002197">
    <property type="entry name" value="HTH_Fis"/>
</dbReference>
<keyword evidence="3" id="KW-0805">Transcription regulation</keyword>
<evidence type="ECO:0000256" key="4">
    <source>
        <dbReference type="ARBA" id="ARBA00023163"/>
    </source>
</evidence>
<reference evidence="9" key="1">
    <citation type="submission" date="2012-06" db="EMBL/GenBank/DDBJ databases">
        <title>Complete sequence of chromosome of Desulfomonile tiedjei DSM 6799.</title>
        <authorList>
            <person name="Lucas S."/>
            <person name="Copeland A."/>
            <person name="Lapidus A."/>
            <person name="Glavina del Rio T."/>
            <person name="Dalin E."/>
            <person name="Tice H."/>
            <person name="Bruce D."/>
            <person name="Goodwin L."/>
            <person name="Pitluck S."/>
            <person name="Peters L."/>
            <person name="Ovchinnikova G."/>
            <person name="Zeytun A."/>
            <person name="Lu M."/>
            <person name="Kyrpides N."/>
            <person name="Mavromatis K."/>
            <person name="Ivanova N."/>
            <person name="Brettin T."/>
            <person name="Detter J.C."/>
            <person name="Han C."/>
            <person name="Larimer F."/>
            <person name="Land M."/>
            <person name="Hauser L."/>
            <person name="Markowitz V."/>
            <person name="Cheng J.-F."/>
            <person name="Hugenholtz P."/>
            <person name="Woyke T."/>
            <person name="Wu D."/>
            <person name="Spring S."/>
            <person name="Schroeder M."/>
            <person name="Brambilla E."/>
            <person name="Klenk H.-P."/>
            <person name="Eisen J.A."/>
        </authorList>
    </citation>
    <scope>NUCLEOTIDE SEQUENCE [LARGE SCALE GENOMIC DNA]</scope>
    <source>
        <strain evidence="9">ATCC 49306 / DSM 6799 / DCB-1</strain>
    </source>
</reference>
<dbReference type="Gene3D" id="1.10.8.60">
    <property type="match status" value="1"/>
</dbReference>
<keyword evidence="9" id="KW-1185">Reference proteome</keyword>
<dbReference type="NCBIfam" id="TIGR00229">
    <property type="entry name" value="sensory_box"/>
    <property type="match status" value="1"/>
</dbReference>
<dbReference type="Gene3D" id="3.40.50.300">
    <property type="entry name" value="P-loop containing nucleotide triphosphate hydrolases"/>
    <property type="match status" value="1"/>
</dbReference>
<dbReference type="InterPro" id="IPR000700">
    <property type="entry name" value="PAS-assoc_C"/>
</dbReference>
<proteinExistence type="predicted"/>
<dbReference type="Gene3D" id="1.10.10.60">
    <property type="entry name" value="Homeodomain-like"/>
    <property type="match status" value="1"/>
</dbReference>
<feature type="domain" description="Sigma-54 factor interaction" evidence="5">
    <location>
        <begin position="148"/>
        <end position="377"/>
    </location>
</feature>
<dbReference type="Pfam" id="PF25601">
    <property type="entry name" value="AAA_lid_14"/>
    <property type="match status" value="1"/>
</dbReference>
<dbReference type="GO" id="GO:0006355">
    <property type="term" value="P:regulation of DNA-templated transcription"/>
    <property type="evidence" value="ECO:0007669"/>
    <property type="project" value="InterPro"/>
</dbReference>
<dbReference type="SMART" id="SM00091">
    <property type="entry name" value="PAS"/>
    <property type="match status" value="1"/>
</dbReference>
<dbReference type="GO" id="GO:0043565">
    <property type="term" value="F:sequence-specific DNA binding"/>
    <property type="evidence" value="ECO:0007669"/>
    <property type="project" value="InterPro"/>
</dbReference>
<dbReference type="Pfam" id="PF13426">
    <property type="entry name" value="PAS_9"/>
    <property type="match status" value="1"/>
</dbReference>
<dbReference type="SUPFAM" id="SSF55785">
    <property type="entry name" value="PYP-like sensor domain (PAS domain)"/>
    <property type="match status" value="1"/>
</dbReference>
<dbReference type="InterPro" id="IPR002078">
    <property type="entry name" value="Sigma_54_int"/>
</dbReference>
<dbReference type="SMART" id="SM00382">
    <property type="entry name" value="AAA"/>
    <property type="match status" value="1"/>
</dbReference>
<feature type="domain" description="PAS" evidence="6">
    <location>
        <begin position="6"/>
        <end position="50"/>
    </location>
</feature>
<dbReference type="AlphaFoldDB" id="I4CD88"/>
<dbReference type="InterPro" id="IPR003593">
    <property type="entry name" value="AAA+_ATPase"/>
</dbReference>
<dbReference type="CDD" id="cd00130">
    <property type="entry name" value="PAS"/>
    <property type="match status" value="1"/>
</dbReference>
<evidence type="ECO:0000256" key="1">
    <source>
        <dbReference type="ARBA" id="ARBA00022741"/>
    </source>
</evidence>
<dbReference type="OrthoDB" id="5413348at2"/>
<dbReference type="PROSITE" id="PS00675">
    <property type="entry name" value="SIGMA54_INTERACT_1"/>
    <property type="match status" value="1"/>
</dbReference>
<dbReference type="Proteomes" id="UP000006055">
    <property type="component" value="Chromosome"/>
</dbReference>
<dbReference type="KEGG" id="dti:Desti_4915"/>
<dbReference type="FunFam" id="3.40.50.300:FF:000006">
    <property type="entry name" value="DNA-binding transcriptional regulator NtrC"/>
    <property type="match status" value="1"/>
</dbReference>
<dbReference type="eggNOG" id="COG3829">
    <property type="taxonomic scope" value="Bacteria"/>
</dbReference>
<dbReference type="InterPro" id="IPR000014">
    <property type="entry name" value="PAS"/>
</dbReference>
<keyword evidence="2" id="KW-0067">ATP-binding</keyword>
<sequence length="456" mass="51181">MHRENMVNFWKTIVETMMDGLMVVDADGMIVSVNKATEALTGYTREELIGSPCTILNCDNCSARCGEDNGFSCDLFETKKVERRKCNMKRKDGAIVPIMKNASALVSHDGRLMGAVETLMDLSEIVERDRRIARLSSILKGKDRFQGMIGKCRAMRDVFDLITDAAQSEAPIIIHGESGTGKELVASAIHNLGNRKFGPFVKVNCAALSESLLESELFGHVKGAYTGADKMRKGRFEMAHKGDIFLDEIGDIPLSMQVKILRVLQEKEIERVGDSVPIRIDARIISATHRDLTDMIAKDLFREDLFYRLNVIPIRLPPLRERMEDLPLLVEHLIEENRLKTGKRIRDISGEAMETLMHYQWPGNIRELINAFDYAFVVCRTQCIELSHLPDTLTGVEKILSKPSPSTRDEVTSVLHALSRSGGSKSEAAKILGISRQALWKKMAKLGIKNNFHVIR</sequence>
<evidence type="ECO:0000259" key="7">
    <source>
        <dbReference type="PROSITE" id="PS50113"/>
    </source>
</evidence>
<dbReference type="PROSITE" id="PS50045">
    <property type="entry name" value="SIGMA54_INTERACT_4"/>
    <property type="match status" value="1"/>
</dbReference>
<evidence type="ECO:0000259" key="5">
    <source>
        <dbReference type="PROSITE" id="PS50045"/>
    </source>
</evidence>
<name>I4CD88_DESTA</name>
<evidence type="ECO:0000313" key="8">
    <source>
        <dbReference type="EMBL" id="AFM27529.1"/>
    </source>
</evidence>
<evidence type="ECO:0000256" key="2">
    <source>
        <dbReference type="ARBA" id="ARBA00022840"/>
    </source>
</evidence>
<protein>
    <submittedName>
        <fullName evidence="8">PAS domain S-box</fullName>
    </submittedName>
</protein>
<evidence type="ECO:0000259" key="6">
    <source>
        <dbReference type="PROSITE" id="PS50112"/>
    </source>
</evidence>
<dbReference type="InterPro" id="IPR009057">
    <property type="entry name" value="Homeodomain-like_sf"/>
</dbReference>
<dbReference type="InterPro" id="IPR035965">
    <property type="entry name" value="PAS-like_dom_sf"/>
</dbReference>
<organism evidence="8 9">
    <name type="scientific">Desulfomonile tiedjei (strain ATCC 49306 / DSM 6799 / DCB-1)</name>
    <dbReference type="NCBI Taxonomy" id="706587"/>
    <lineage>
        <taxon>Bacteria</taxon>
        <taxon>Pseudomonadati</taxon>
        <taxon>Thermodesulfobacteriota</taxon>
        <taxon>Desulfomonilia</taxon>
        <taxon>Desulfomonilales</taxon>
        <taxon>Desulfomonilaceae</taxon>
        <taxon>Desulfomonile</taxon>
    </lineage>
</organism>
<dbReference type="SUPFAM" id="SSF52540">
    <property type="entry name" value="P-loop containing nucleoside triphosphate hydrolases"/>
    <property type="match status" value="1"/>
</dbReference>
<dbReference type="GO" id="GO:0005524">
    <property type="term" value="F:ATP binding"/>
    <property type="evidence" value="ECO:0007669"/>
    <property type="project" value="UniProtKB-KW"/>
</dbReference>
<dbReference type="Pfam" id="PF00158">
    <property type="entry name" value="Sigma54_activat"/>
    <property type="match status" value="1"/>
</dbReference>
<dbReference type="PROSITE" id="PS00688">
    <property type="entry name" value="SIGMA54_INTERACT_3"/>
    <property type="match status" value="1"/>
</dbReference>
<dbReference type="RefSeq" id="WP_014812635.1">
    <property type="nucleotide sequence ID" value="NC_018025.1"/>
</dbReference>
<keyword evidence="4" id="KW-0804">Transcription</keyword>
<dbReference type="InterPro" id="IPR025662">
    <property type="entry name" value="Sigma_54_int_dom_ATP-bd_1"/>
</dbReference>
<dbReference type="InterPro" id="IPR025944">
    <property type="entry name" value="Sigma_54_int_dom_CS"/>
</dbReference>
<dbReference type="PROSITE" id="PS50112">
    <property type="entry name" value="PAS"/>
    <property type="match status" value="1"/>
</dbReference>
<accession>I4CD88</accession>
<dbReference type="CDD" id="cd00009">
    <property type="entry name" value="AAA"/>
    <property type="match status" value="1"/>
</dbReference>
<dbReference type="EMBL" id="CP003360">
    <property type="protein sequence ID" value="AFM27529.1"/>
    <property type="molecule type" value="Genomic_DNA"/>
</dbReference>
<dbReference type="PANTHER" id="PTHR32071">
    <property type="entry name" value="TRANSCRIPTIONAL REGULATORY PROTEIN"/>
    <property type="match status" value="1"/>
</dbReference>
<dbReference type="Pfam" id="PF02954">
    <property type="entry name" value="HTH_8"/>
    <property type="match status" value="1"/>
</dbReference>
<evidence type="ECO:0000313" key="9">
    <source>
        <dbReference type="Proteomes" id="UP000006055"/>
    </source>
</evidence>
<evidence type="ECO:0000256" key="3">
    <source>
        <dbReference type="ARBA" id="ARBA00023015"/>
    </source>
</evidence>
<dbReference type="PRINTS" id="PR01590">
    <property type="entry name" value="HTHFIS"/>
</dbReference>
<dbReference type="SUPFAM" id="SSF46689">
    <property type="entry name" value="Homeodomain-like"/>
    <property type="match status" value="1"/>
</dbReference>
<dbReference type="STRING" id="706587.Desti_4915"/>
<keyword evidence="1" id="KW-0547">Nucleotide-binding</keyword>
<dbReference type="InterPro" id="IPR058031">
    <property type="entry name" value="AAA_lid_NorR"/>
</dbReference>
<dbReference type="Gene3D" id="3.30.450.20">
    <property type="entry name" value="PAS domain"/>
    <property type="match status" value="1"/>
</dbReference>